<comment type="caution">
    <text evidence="1">The sequence shown here is derived from an EMBL/GenBank/DDBJ whole genome shotgun (WGS) entry which is preliminary data.</text>
</comment>
<accession>A0A6S7GKP1</accession>
<protein>
    <submittedName>
        <fullName evidence="1">Uncharacterized protein</fullName>
    </submittedName>
</protein>
<proteinExistence type="predicted"/>
<organism evidence="1 2">
    <name type="scientific">Paramuricea clavata</name>
    <name type="common">Red gorgonian</name>
    <name type="synonym">Violescent sea-whip</name>
    <dbReference type="NCBI Taxonomy" id="317549"/>
    <lineage>
        <taxon>Eukaryota</taxon>
        <taxon>Metazoa</taxon>
        <taxon>Cnidaria</taxon>
        <taxon>Anthozoa</taxon>
        <taxon>Octocorallia</taxon>
        <taxon>Malacalcyonacea</taxon>
        <taxon>Plexauridae</taxon>
        <taxon>Paramuricea</taxon>
    </lineage>
</organism>
<sequence>MFLLLSHAKYSPDVRRTHSTMEVSYKILFVISLTINVCILFSVLLPAFFRLLMRRVLSAQLLSLYKESVEENPAFCRRLYLDVMFTGVSLLTGMILLFVSDVLQQPFLSASPSLIIVFSVAVGWQIFKILQNACDPDKTSKHSKITNVLRLVAIFLYASTLVYRQNTILATMGLVVEAHTAFFKMDKLWRILKVPEPSTLYFKSSLVTSLSAVLLRAIFPLVTLIVTSRFHLNEILFMDYLPLAVFFLSLVFYTAANTWFIKVSLEVSHRSYLSKVRIKKNRLLYNVTPTIPNYIHNNLWTGKGRACIVNMNVDPPMDSHDI</sequence>
<dbReference type="AlphaFoldDB" id="A0A6S7GKP1"/>
<reference evidence="1" key="1">
    <citation type="submission" date="2020-04" db="EMBL/GenBank/DDBJ databases">
        <authorList>
            <person name="Alioto T."/>
            <person name="Alioto T."/>
            <person name="Gomez Garrido J."/>
        </authorList>
    </citation>
    <scope>NUCLEOTIDE SEQUENCE</scope>
    <source>
        <strain evidence="1">A484AB</strain>
    </source>
</reference>
<dbReference type="EMBL" id="CACRXK020001559">
    <property type="protein sequence ID" value="CAB3989836.1"/>
    <property type="molecule type" value="Genomic_DNA"/>
</dbReference>
<evidence type="ECO:0000313" key="2">
    <source>
        <dbReference type="Proteomes" id="UP001152795"/>
    </source>
</evidence>
<gene>
    <name evidence="1" type="ORF">PACLA_8A055814</name>
</gene>
<dbReference type="Proteomes" id="UP001152795">
    <property type="component" value="Unassembled WGS sequence"/>
</dbReference>
<name>A0A6S7GKP1_PARCT</name>
<evidence type="ECO:0000313" key="1">
    <source>
        <dbReference type="EMBL" id="CAB3989836.1"/>
    </source>
</evidence>
<dbReference type="OrthoDB" id="5978373at2759"/>
<keyword evidence="2" id="KW-1185">Reference proteome</keyword>